<proteinExistence type="predicted"/>
<protein>
    <submittedName>
        <fullName evidence="2">Uncharacterized protein</fullName>
    </submittedName>
</protein>
<gene>
    <name evidence="2" type="ORF">TNIN_390971</name>
</gene>
<accession>A0A8X6XU99</accession>
<evidence type="ECO:0000313" key="2">
    <source>
        <dbReference type="EMBL" id="GFY59466.1"/>
    </source>
</evidence>
<sequence length="130" mass="14460">MEDSGHHLPGQSGSTPDSKVASSRSRVRGMEDPVITFPDRVYTPDNKVANNRSRVRGMEDSVITFPTKIDILDSKIARSLMEVQRVGGPNHLKPTLEMSRKGALAGCIVSLFLLKDRVQMNFCKNRVLFC</sequence>
<keyword evidence="3" id="KW-1185">Reference proteome</keyword>
<evidence type="ECO:0000313" key="3">
    <source>
        <dbReference type="Proteomes" id="UP000886998"/>
    </source>
</evidence>
<name>A0A8X6XU99_9ARAC</name>
<reference evidence="2" key="1">
    <citation type="submission" date="2020-08" db="EMBL/GenBank/DDBJ databases">
        <title>Multicomponent nature underlies the extraordinary mechanical properties of spider dragline silk.</title>
        <authorList>
            <person name="Kono N."/>
            <person name="Nakamura H."/>
            <person name="Mori M."/>
            <person name="Yoshida Y."/>
            <person name="Ohtoshi R."/>
            <person name="Malay A.D."/>
            <person name="Moran D.A.P."/>
            <person name="Tomita M."/>
            <person name="Numata K."/>
            <person name="Arakawa K."/>
        </authorList>
    </citation>
    <scope>NUCLEOTIDE SEQUENCE</scope>
</reference>
<feature type="region of interest" description="Disordered" evidence="1">
    <location>
        <begin position="1"/>
        <end position="32"/>
    </location>
</feature>
<organism evidence="2 3">
    <name type="scientific">Trichonephila inaurata madagascariensis</name>
    <dbReference type="NCBI Taxonomy" id="2747483"/>
    <lineage>
        <taxon>Eukaryota</taxon>
        <taxon>Metazoa</taxon>
        <taxon>Ecdysozoa</taxon>
        <taxon>Arthropoda</taxon>
        <taxon>Chelicerata</taxon>
        <taxon>Arachnida</taxon>
        <taxon>Araneae</taxon>
        <taxon>Araneomorphae</taxon>
        <taxon>Entelegynae</taxon>
        <taxon>Araneoidea</taxon>
        <taxon>Nephilidae</taxon>
        <taxon>Trichonephila</taxon>
        <taxon>Trichonephila inaurata</taxon>
    </lineage>
</organism>
<dbReference type="Proteomes" id="UP000886998">
    <property type="component" value="Unassembled WGS sequence"/>
</dbReference>
<feature type="compositionally biased region" description="Polar residues" evidence="1">
    <location>
        <begin position="11"/>
        <end position="24"/>
    </location>
</feature>
<dbReference type="EMBL" id="BMAV01012626">
    <property type="protein sequence ID" value="GFY59466.1"/>
    <property type="molecule type" value="Genomic_DNA"/>
</dbReference>
<dbReference type="AlphaFoldDB" id="A0A8X6XU99"/>
<evidence type="ECO:0000256" key="1">
    <source>
        <dbReference type="SAM" id="MobiDB-lite"/>
    </source>
</evidence>
<comment type="caution">
    <text evidence="2">The sequence shown here is derived from an EMBL/GenBank/DDBJ whole genome shotgun (WGS) entry which is preliminary data.</text>
</comment>